<evidence type="ECO:0000256" key="1">
    <source>
        <dbReference type="SAM" id="MobiDB-lite"/>
    </source>
</evidence>
<proteinExistence type="predicted"/>
<reference evidence="3" key="1">
    <citation type="journal article" date="2014" name="Proc. Natl. Acad. Sci. U.S.A.">
        <title>Extensive sampling of basidiomycete genomes demonstrates inadequacy of the white-rot/brown-rot paradigm for wood decay fungi.</title>
        <authorList>
            <person name="Riley R."/>
            <person name="Salamov A.A."/>
            <person name="Brown D.W."/>
            <person name="Nagy L.G."/>
            <person name="Floudas D."/>
            <person name="Held B.W."/>
            <person name="Levasseur A."/>
            <person name="Lombard V."/>
            <person name="Morin E."/>
            <person name="Otillar R."/>
            <person name="Lindquist E.A."/>
            <person name="Sun H."/>
            <person name="LaButti K.M."/>
            <person name="Schmutz J."/>
            <person name="Jabbour D."/>
            <person name="Luo H."/>
            <person name="Baker S.E."/>
            <person name="Pisabarro A.G."/>
            <person name="Walton J.D."/>
            <person name="Blanchette R.A."/>
            <person name="Henrissat B."/>
            <person name="Martin F."/>
            <person name="Cullen D."/>
            <person name="Hibbett D.S."/>
            <person name="Grigoriev I.V."/>
        </authorList>
    </citation>
    <scope>NUCLEOTIDE SEQUENCE [LARGE SCALE GENOMIC DNA]</scope>
    <source>
        <strain evidence="3">FD-172 SS1</strain>
    </source>
</reference>
<dbReference type="InParanoid" id="A0A067M2Q1"/>
<evidence type="ECO:0000313" key="3">
    <source>
        <dbReference type="Proteomes" id="UP000027195"/>
    </source>
</evidence>
<evidence type="ECO:0000313" key="2">
    <source>
        <dbReference type="EMBL" id="KDQ05821.1"/>
    </source>
</evidence>
<sequence length="341" mass="38405">MISAAANFLGTTIARAGLNLYVRDDLAAKKITFKNELRYRELNIRIIDMLIESKRPSKGGTTDFDDLPPAYEEADDHIHPLAFKAAGGRPGRNSPPLEAREKWEGTRELTTDSKRGSIRTYEENRNNGNAYSAHKFLLTAIGGLIIGDAYNALVHPAVLESNKKFAPPSRYEDLEILRPIASASFNGHSALLSKVDHKKAVMQAAACFTELQLETYRWAEARAWREAQYHYQCVLSTQFYCEPKNGYDATTSPLSREVLRTMLKASEHRFAETDRLRFCPAIPRSDDRQRFGEIRVILEEPELANQLATLPDSSQAEVAENIRAHIQNVKAQRLPFSMPAL</sequence>
<keyword evidence="3" id="KW-1185">Reference proteome</keyword>
<feature type="compositionally biased region" description="Basic and acidic residues" evidence="1">
    <location>
        <begin position="98"/>
        <end position="121"/>
    </location>
</feature>
<dbReference type="Proteomes" id="UP000027195">
    <property type="component" value="Unassembled WGS sequence"/>
</dbReference>
<accession>A0A067M2Q1</accession>
<gene>
    <name evidence="2" type="ORF">BOTBODRAFT_193285</name>
</gene>
<protein>
    <submittedName>
        <fullName evidence="2">Uncharacterized protein</fullName>
    </submittedName>
</protein>
<dbReference type="HOGENOM" id="CLU_813771_0_0_1"/>
<dbReference type="EMBL" id="KL198183">
    <property type="protein sequence ID" value="KDQ05821.1"/>
    <property type="molecule type" value="Genomic_DNA"/>
</dbReference>
<dbReference type="AlphaFoldDB" id="A0A067M2Q1"/>
<organism evidence="2 3">
    <name type="scientific">Botryobasidium botryosum (strain FD-172 SS1)</name>
    <dbReference type="NCBI Taxonomy" id="930990"/>
    <lineage>
        <taxon>Eukaryota</taxon>
        <taxon>Fungi</taxon>
        <taxon>Dikarya</taxon>
        <taxon>Basidiomycota</taxon>
        <taxon>Agaricomycotina</taxon>
        <taxon>Agaricomycetes</taxon>
        <taxon>Cantharellales</taxon>
        <taxon>Botryobasidiaceae</taxon>
        <taxon>Botryobasidium</taxon>
    </lineage>
</organism>
<feature type="region of interest" description="Disordered" evidence="1">
    <location>
        <begin position="83"/>
        <end position="121"/>
    </location>
</feature>
<name>A0A067M2Q1_BOTB1</name>